<protein>
    <recommendedName>
        <fullName evidence="1">YgjP-like metallopeptidase domain-containing protein</fullName>
    </recommendedName>
</protein>
<dbReference type="Gene3D" id="3.30.2010.10">
    <property type="entry name" value="Metalloproteases ('zincins'), catalytic domain"/>
    <property type="match status" value="1"/>
</dbReference>
<evidence type="ECO:0000313" key="2">
    <source>
        <dbReference type="EMBL" id="CCK75810.1"/>
    </source>
</evidence>
<accession>R4YM72</accession>
<sequence length="243" mass="28595">MSPLRQSAPHKSIHQTSIQLLGREVAVTIHAMKRKSLRLGVNAKGEIEVKVPLRCPKYELMAFLSQHTGWLEKRLEQFDDSQQAQREKMQHLGKFYRFQQSAQKSRQPILIEDTCYYPQAWSEENLLAKIESWQRLQAKQVFEQLIDQWWPHFAQGALISRPVLRVKKMRSRWGSLSSKGYINLNLKLLELSPNIIEMVVVHELCHSHYFDHSANFYRLMAQKLPGYKAIEIQLRHIEKECAY</sequence>
<dbReference type="HOGENOM" id="CLU_065947_1_1_6"/>
<organism evidence="2 3">
    <name type="scientific">Oleispira antarctica RB-8</name>
    <dbReference type="NCBI Taxonomy" id="698738"/>
    <lineage>
        <taxon>Bacteria</taxon>
        <taxon>Pseudomonadati</taxon>
        <taxon>Pseudomonadota</taxon>
        <taxon>Gammaproteobacteria</taxon>
        <taxon>Oceanospirillales</taxon>
        <taxon>Oceanospirillaceae</taxon>
        <taxon>Oleispira</taxon>
    </lineage>
</organism>
<evidence type="ECO:0000259" key="1">
    <source>
        <dbReference type="Pfam" id="PF01863"/>
    </source>
</evidence>
<dbReference type="Proteomes" id="UP000032749">
    <property type="component" value="Chromosome"/>
</dbReference>
<dbReference type="InterPro" id="IPR053136">
    <property type="entry name" value="UTP_pyrophosphatase-like"/>
</dbReference>
<dbReference type="CDD" id="cd07344">
    <property type="entry name" value="M48_yhfN_like"/>
    <property type="match status" value="1"/>
</dbReference>
<dbReference type="Pfam" id="PF01863">
    <property type="entry name" value="YgjP-like"/>
    <property type="match status" value="1"/>
</dbReference>
<feature type="domain" description="YgjP-like metallopeptidase" evidence="1">
    <location>
        <begin position="35"/>
        <end position="236"/>
    </location>
</feature>
<dbReference type="PANTHER" id="PTHR30399:SF1">
    <property type="entry name" value="UTP PYROPHOSPHATASE"/>
    <property type="match status" value="1"/>
</dbReference>
<dbReference type="OrthoDB" id="9811177at2"/>
<gene>
    <name evidence="2" type="ORF">OLEAN_C16340</name>
</gene>
<dbReference type="KEGG" id="oai:OLEAN_C16340"/>
<dbReference type="AlphaFoldDB" id="R4YM72"/>
<reference evidence="2 3" key="1">
    <citation type="journal article" date="2013" name="Nat. Commun.">
        <title>Genome sequence and functional genomic analysis of the oil-degrading bacterium Oleispira antarctica.</title>
        <authorList>
            <person name="Kube M."/>
            <person name="Chernikova T.N."/>
            <person name="Al-Ramahi Y."/>
            <person name="Beloqui A."/>
            <person name="Lopez-Cortez N."/>
            <person name="Guazzaroni M.E."/>
            <person name="Heipieper H.J."/>
            <person name="Klages S."/>
            <person name="Kotsyurbenko O.R."/>
            <person name="Langer I."/>
            <person name="Nechitaylo T.Y."/>
            <person name="Lunsdorf H."/>
            <person name="Fernandez M."/>
            <person name="Juarez S."/>
            <person name="Ciordia S."/>
            <person name="Singer A."/>
            <person name="Kagan O."/>
            <person name="Egorova O."/>
            <person name="Petit P.A."/>
            <person name="Stogios P."/>
            <person name="Kim Y."/>
            <person name="Tchigvintsev A."/>
            <person name="Flick R."/>
            <person name="Denaro R."/>
            <person name="Genovese M."/>
            <person name="Albar J.P."/>
            <person name="Reva O.N."/>
            <person name="Martinez-Gomariz M."/>
            <person name="Tran H."/>
            <person name="Ferrer M."/>
            <person name="Savchenko A."/>
            <person name="Yakunin A.F."/>
            <person name="Yakimov M.M."/>
            <person name="Golyshina O.V."/>
            <person name="Reinhardt R."/>
            <person name="Golyshin P.N."/>
        </authorList>
    </citation>
    <scope>NUCLEOTIDE SEQUENCE [LARGE SCALE GENOMIC DNA]</scope>
</reference>
<dbReference type="EMBL" id="FO203512">
    <property type="protein sequence ID" value="CCK75810.1"/>
    <property type="molecule type" value="Genomic_DNA"/>
</dbReference>
<dbReference type="InterPro" id="IPR002725">
    <property type="entry name" value="YgjP-like_metallopeptidase"/>
</dbReference>
<name>R4YM72_OLEAN</name>
<dbReference type="PANTHER" id="PTHR30399">
    <property type="entry name" value="UNCHARACTERIZED PROTEIN YGJP"/>
    <property type="match status" value="1"/>
</dbReference>
<keyword evidence="3" id="KW-1185">Reference proteome</keyword>
<proteinExistence type="predicted"/>
<evidence type="ECO:0000313" key="3">
    <source>
        <dbReference type="Proteomes" id="UP000032749"/>
    </source>
</evidence>